<name>A0A6V7WMX0_MELEN</name>
<organism evidence="1 2">
    <name type="scientific">Meloidogyne enterolobii</name>
    <name type="common">Root-knot nematode worm</name>
    <name type="synonym">Meloidogyne mayaguensis</name>
    <dbReference type="NCBI Taxonomy" id="390850"/>
    <lineage>
        <taxon>Eukaryota</taxon>
        <taxon>Metazoa</taxon>
        <taxon>Ecdysozoa</taxon>
        <taxon>Nematoda</taxon>
        <taxon>Chromadorea</taxon>
        <taxon>Rhabditida</taxon>
        <taxon>Tylenchina</taxon>
        <taxon>Tylenchomorpha</taxon>
        <taxon>Tylenchoidea</taxon>
        <taxon>Meloidogynidae</taxon>
        <taxon>Meloidogyninae</taxon>
        <taxon>Meloidogyne</taxon>
    </lineage>
</organism>
<dbReference type="Proteomes" id="UP000580250">
    <property type="component" value="Unassembled WGS sequence"/>
</dbReference>
<sequence>MNLNKTSKKTQLTNRMVNITVRMSSNASITTTIKPTTKLHENKTQTKINKIREEKKNITGSFERIEDKNINERQNLYTNMDNENETMTDYYDYYNETDEIASQTFFVAKNFTKKIEEIIYNQEINESNMEIYEEELQAEGNDERLEEVNLVKGSYLI</sequence>
<dbReference type="EMBL" id="CAJEWN010000687">
    <property type="protein sequence ID" value="CAD2188342.1"/>
    <property type="molecule type" value="Genomic_DNA"/>
</dbReference>
<accession>A0A6V7WMX0</accession>
<comment type="caution">
    <text evidence="1">The sequence shown here is derived from an EMBL/GenBank/DDBJ whole genome shotgun (WGS) entry which is preliminary data.</text>
</comment>
<dbReference type="AlphaFoldDB" id="A0A6V7WMX0"/>
<evidence type="ECO:0000313" key="1">
    <source>
        <dbReference type="EMBL" id="CAD2188342.1"/>
    </source>
</evidence>
<evidence type="ECO:0000313" key="2">
    <source>
        <dbReference type="Proteomes" id="UP000580250"/>
    </source>
</evidence>
<proteinExistence type="predicted"/>
<protein>
    <submittedName>
        <fullName evidence="1">Uncharacterized protein</fullName>
    </submittedName>
</protein>
<gene>
    <name evidence="1" type="ORF">MENT_LOCUS40986</name>
</gene>
<reference evidence="1 2" key="1">
    <citation type="submission" date="2020-08" db="EMBL/GenBank/DDBJ databases">
        <authorList>
            <person name="Koutsovoulos G."/>
            <person name="Danchin GJ E."/>
        </authorList>
    </citation>
    <scope>NUCLEOTIDE SEQUENCE [LARGE SCALE GENOMIC DNA]</scope>
</reference>